<keyword evidence="1" id="KW-1133">Transmembrane helix</keyword>
<dbReference type="EMBL" id="FNSD01000001">
    <property type="protein sequence ID" value="SEB57673.1"/>
    <property type="molecule type" value="Genomic_DNA"/>
</dbReference>
<sequence length="181" mass="19570">MTEKLKLLDPVNGSEVPKVDNAIAVGEDLGFQERWWTFERIVWSFFVLVLIADVLGLFGAGWLAHAQVNDPATAMRVHYDRVARTGTPNSLAIHFAPDAVSGGVVKLIVSDSVIRKLGAQRVIPQPQTSAISAGTMVYTFPAGDVPGEVDFELEPGAPGIFHFTVRVPGHTSVTRRVVVVP</sequence>
<evidence type="ECO:0000313" key="3">
    <source>
        <dbReference type="Proteomes" id="UP000182409"/>
    </source>
</evidence>
<gene>
    <name evidence="2" type="ORF">SAMN05443244_1189</name>
</gene>
<organism evidence="2 3">
    <name type="scientific">Terriglobus roseus</name>
    <dbReference type="NCBI Taxonomy" id="392734"/>
    <lineage>
        <taxon>Bacteria</taxon>
        <taxon>Pseudomonadati</taxon>
        <taxon>Acidobacteriota</taxon>
        <taxon>Terriglobia</taxon>
        <taxon>Terriglobales</taxon>
        <taxon>Acidobacteriaceae</taxon>
        <taxon>Terriglobus</taxon>
    </lineage>
</organism>
<keyword evidence="1" id="KW-0812">Transmembrane</keyword>
<dbReference type="RefSeq" id="WP_244501976.1">
    <property type="nucleotide sequence ID" value="NZ_FNSD01000001.1"/>
</dbReference>
<name>A0A1H4KGZ7_9BACT</name>
<protein>
    <submittedName>
        <fullName evidence="2">Uncharacterized protein</fullName>
    </submittedName>
</protein>
<keyword evidence="1" id="KW-0472">Membrane</keyword>
<evidence type="ECO:0000256" key="1">
    <source>
        <dbReference type="SAM" id="Phobius"/>
    </source>
</evidence>
<reference evidence="2 3" key="1">
    <citation type="submission" date="2016-10" db="EMBL/GenBank/DDBJ databases">
        <authorList>
            <person name="de Groot N.N."/>
        </authorList>
    </citation>
    <scope>NUCLEOTIDE SEQUENCE [LARGE SCALE GENOMIC DNA]</scope>
    <source>
        <strain evidence="2 3">AB35.6</strain>
    </source>
</reference>
<accession>A0A1H4KGZ7</accession>
<dbReference type="Proteomes" id="UP000182409">
    <property type="component" value="Unassembled WGS sequence"/>
</dbReference>
<dbReference type="AlphaFoldDB" id="A0A1H4KGZ7"/>
<evidence type="ECO:0000313" key="2">
    <source>
        <dbReference type="EMBL" id="SEB57673.1"/>
    </source>
</evidence>
<proteinExistence type="predicted"/>
<feature type="transmembrane region" description="Helical" evidence="1">
    <location>
        <begin position="41"/>
        <end position="64"/>
    </location>
</feature>